<dbReference type="InterPro" id="IPR025984">
    <property type="entry name" value="DCTPP"/>
</dbReference>
<proteinExistence type="predicted"/>
<evidence type="ECO:0000313" key="2">
    <source>
        <dbReference type="EMBL" id="TDC10573.1"/>
    </source>
</evidence>
<dbReference type="AlphaFoldDB" id="A0A4R4NRJ9"/>
<dbReference type="SUPFAM" id="SSF101386">
    <property type="entry name" value="all-alpha NTP pyrophosphatases"/>
    <property type="match status" value="1"/>
</dbReference>
<dbReference type="Proteomes" id="UP000295157">
    <property type="component" value="Unassembled WGS sequence"/>
</dbReference>
<dbReference type="OrthoDB" id="9791898at2"/>
<accession>A0A4R4NRJ9</accession>
<dbReference type="Pfam" id="PF03819">
    <property type="entry name" value="MazG"/>
    <property type="match status" value="1"/>
</dbReference>
<evidence type="ECO:0000259" key="1">
    <source>
        <dbReference type="Pfam" id="PF03819"/>
    </source>
</evidence>
<dbReference type="CDD" id="cd11537">
    <property type="entry name" value="NTP-PPase_RS21-C6_like"/>
    <property type="match status" value="1"/>
</dbReference>
<gene>
    <name evidence="2" type="ORF">E1267_04210</name>
</gene>
<protein>
    <submittedName>
        <fullName evidence="2">Nucleotide pyrophosphohydrolase</fullName>
    </submittedName>
</protein>
<dbReference type="PANTHER" id="PTHR14552">
    <property type="match status" value="1"/>
</dbReference>
<name>A0A4R4NRJ9_9ACTN</name>
<organism evidence="2 3">
    <name type="scientific">Nonomuraea longispora</name>
    <dbReference type="NCBI Taxonomy" id="1848320"/>
    <lineage>
        <taxon>Bacteria</taxon>
        <taxon>Bacillati</taxon>
        <taxon>Actinomycetota</taxon>
        <taxon>Actinomycetes</taxon>
        <taxon>Streptosporangiales</taxon>
        <taxon>Streptosporangiaceae</taxon>
        <taxon>Nonomuraea</taxon>
    </lineage>
</organism>
<dbReference type="EMBL" id="SMJZ01000008">
    <property type="protein sequence ID" value="TDC10573.1"/>
    <property type="molecule type" value="Genomic_DNA"/>
</dbReference>
<dbReference type="Gene3D" id="1.10.287.1080">
    <property type="entry name" value="MazG-like"/>
    <property type="match status" value="1"/>
</dbReference>
<dbReference type="PANTHER" id="PTHR14552:SF21">
    <property type="entry name" value="DCTP PYROPHOSPHATASE 1"/>
    <property type="match status" value="1"/>
</dbReference>
<evidence type="ECO:0000313" key="3">
    <source>
        <dbReference type="Proteomes" id="UP000295157"/>
    </source>
</evidence>
<feature type="domain" description="NTP pyrophosphohydrolase MazG-like" evidence="1">
    <location>
        <begin position="26"/>
        <end position="100"/>
    </location>
</feature>
<dbReference type="PIRSF" id="PIRSF029826">
    <property type="entry name" value="UCP029826_pph"/>
    <property type="match status" value="1"/>
</dbReference>
<dbReference type="GO" id="GO:0009143">
    <property type="term" value="P:nucleoside triphosphate catabolic process"/>
    <property type="evidence" value="ECO:0007669"/>
    <property type="project" value="InterPro"/>
</dbReference>
<sequence>MTTELEDLAVRLREFAKVRQWEQFHTPKNLAMALAGEVGELVAEFQWLTAEQSGNPGDEALARMRTELGDVTLYLVRLADVLGVDLMEAARAKLDDNDRRYDPAVYRGSARKAPPSPGAT</sequence>
<dbReference type="GO" id="GO:0047429">
    <property type="term" value="F:nucleoside triphosphate diphosphatase activity"/>
    <property type="evidence" value="ECO:0007669"/>
    <property type="project" value="InterPro"/>
</dbReference>
<dbReference type="InterPro" id="IPR004518">
    <property type="entry name" value="MazG-like_dom"/>
</dbReference>
<dbReference type="RefSeq" id="WP_132329939.1">
    <property type="nucleotide sequence ID" value="NZ_SMJZ01000008.1"/>
</dbReference>
<reference evidence="2 3" key="1">
    <citation type="submission" date="2019-02" db="EMBL/GenBank/DDBJ databases">
        <title>Draft genome sequences of novel Actinobacteria.</title>
        <authorList>
            <person name="Sahin N."/>
            <person name="Ay H."/>
            <person name="Saygin H."/>
        </authorList>
    </citation>
    <scope>NUCLEOTIDE SEQUENCE [LARGE SCALE GENOMIC DNA]</scope>
    <source>
        <strain evidence="2 3">KC201</strain>
    </source>
</reference>
<keyword evidence="2" id="KW-0378">Hydrolase</keyword>
<comment type="caution">
    <text evidence="2">The sequence shown here is derived from an EMBL/GenBank/DDBJ whole genome shotgun (WGS) entry which is preliminary data.</text>
</comment>
<keyword evidence="3" id="KW-1185">Reference proteome</keyword>